<sequence>MWGWENGGLNAVDRVTVRDRLLEVGRDQSLRDELGWKTALDFIGDLGSHPLHFLFGVIFDYQIPYEKAWRAPFVLEERLVERGIKFSAESIAKMSEEELAEILKRKPALHRFPRKVSKALIEAAKRVNTKYNSDPLSIWSDKPTAKQLEERFDDFWGIGQKNASMAVRLLVEWFNVEVSGDWSGIDVSGDRNVLRVFKRLGLIDKEEVGKAIQIARELNPSYPGALDFPAWAIGIKWCKSKNPECPSCPLGDICPKLLW</sequence>
<reference evidence="1 2" key="1">
    <citation type="submission" date="2017-04" db="EMBL/GenBank/DDBJ databases">
        <title>Novel microbial lineages endemic to geothermal iron-oxide mats fill important gaps in the evolutionary history of Archaea.</title>
        <authorList>
            <person name="Jay Z.J."/>
            <person name="Beam J.P."/>
            <person name="Dlakic M."/>
            <person name="Rusch D.B."/>
            <person name="Kozubal M.A."/>
            <person name="Inskeep W.P."/>
        </authorList>
    </citation>
    <scope>NUCLEOTIDE SEQUENCE [LARGE SCALE GENOMIC DNA]</scope>
    <source>
        <strain evidence="1">ECH_B_SAG-F08</strain>
    </source>
</reference>
<evidence type="ECO:0000313" key="1">
    <source>
        <dbReference type="EMBL" id="PSN97320.1"/>
    </source>
</evidence>
<dbReference type="Proteomes" id="UP000240381">
    <property type="component" value="Unassembled WGS sequence"/>
</dbReference>
<organism evidence="1 2">
    <name type="scientific">Candidatus Marsarchaeota G2 archaeon ECH_B_SAG-F08</name>
    <dbReference type="NCBI Taxonomy" id="1978165"/>
    <lineage>
        <taxon>Archaea</taxon>
        <taxon>Candidatus Marsarchaeota</taxon>
        <taxon>Candidatus Marsarchaeota group 2</taxon>
    </lineage>
</organism>
<comment type="caution">
    <text evidence="1">The sequence shown here is derived from an EMBL/GenBank/DDBJ whole genome shotgun (WGS) entry which is preliminary data.</text>
</comment>
<dbReference type="InterPro" id="IPR023170">
    <property type="entry name" value="HhH_base_excis_C"/>
</dbReference>
<protein>
    <submittedName>
        <fullName evidence="1">Uncharacterized protein</fullName>
    </submittedName>
</protein>
<dbReference type="AlphaFoldDB" id="A0A2R6BF97"/>
<dbReference type="EMBL" id="NEXM01000062">
    <property type="protein sequence ID" value="PSN97320.1"/>
    <property type="molecule type" value="Genomic_DNA"/>
</dbReference>
<accession>A0A2R6BF97</accession>
<dbReference type="GO" id="GO:0003824">
    <property type="term" value="F:catalytic activity"/>
    <property type="evidence" value="ECO:0007669"/>
    <property type="project" value="InterPro"/>
</dbReference>
<proteinExistence type="predicted"/>
<dbReference type="GO" id="GO:0006281">
    <property type="term" value="P:DNA repair"/>
    <property type="evidence" value="ECO:0007669"/>
    <property type="project" value="InterPro"/>
</dbReference>
<gene>
    <name evidence="1" type="ORF">B9Q11_04390</name>
</gene>
<dbReference type="InterPro" id="IPR011257">
    <property type="entry name" value="DNA_glycosylase"/>
</dbReference>
<dbReference type="SUPFAM" id="SSF48150">
    <property type="entry name" value="DNA-glycosylase"/>
    <property type="match status" value="1"/>
</dbReference>
<dbReference type="Gene3D" id="1.10.340.30">
    <property type="entry name" value="Hypothetical protein, domain 2"/>
    <property type="match status" value="1"/>
</dbReference>
<name>A0A2R6BF97_9ARCH</name>
<evidence type="ECO:0000313" key="2">
    <source>
        <dbReference type="Proteomes" id="UP000240381"/>
    </source>
</evidence>
<dbReference type="Gene3D" id="1.10.1670.10">
    <property type="entry name" value="Helix-hairpin-Helix base-excision DNA repair enzymes (C-terminal)"/>
    <property type="match status" value="1"/>
</dbReference>